<sequence>MKIPDFRQRFLVYLDILDVSFQRHLALICDVDSRDTVLLQCCQYDDIPLIQWCINHGVDVNQCNCKGVWPWYVSAQEGHTKIVKLLLDNNANSNKCTDAEASPLFVACQKNHKEIVKLLLDKKADIDKCINDGTSPLFIAKKANHIDIVRMLEEKGALE</sequence>
<dbReference type="Gene3D" id="1.25.40.20">
    <property type="entry name" value="Ankyrin repeat-containing domain"/>
    <property type="match status" value="1"/>
</dbReference>
<dbReference type="PROSITE" id="PS50088">
    <property type="entry name" value="ANK_REPEAT"/>
    <property type="match status" value="3"/>
</dbReference>
<gene>
    <name evidence="4" type="ORF">MCOR_6988</name>
</gene>
<dbReference type="OrthoDB" id="25942at2759"/>
<dbReference type="InterPro" id="IPR036770">
    <property type="entry name" value="Ankyrin_rpt-contain_sf"/>
</dbReference>
<dbReference type="PANTHER" id="PTHR24198:SF165">
    <property type="entry name" value="ANKYRIN REPEAT-CONTAINING PROTEIN-RELATED"/>
    <property type="match status" value="1"/>
</dbReference>
<feature type="repeat" description="ANK" evidence="3">
    <location>
        <begin position="99"/>
        <end position="127"/>
    </location>
</feature>
<evidence type="ECO:0000313" key="4">
    <source>
        <dbReference type="EMBL" id="CAC5366873.1"/>
    </source>
</evidence>
<name>A0A6J8AF00_MYTCO</name>
<dbReference type="PROSITE" id="PS50297">
    <property type="entry name" value="ANK_REP_REGION"/>
    <property type="match status" value="2"/>
</dbReference>
<evidence type="ECO:0000313" key="5">
    <source>
        <dbReference type="Proteomes" id="UP000507470"/>
    </source>
</evidence>
<organism evidence="4 5">
    <name type="scientific">Mytilus coruscus</name>
    <name type="common">Sea mussel</name>
    <dbReference type="NCBI Taxonomy" id="42192"/>
    <lineage>
        <taxon>Eukaryota</taxon>
        <taxon>Metazoa</taxon>
        <taxon>Spiralia</taxon>
        <taxon>Lophotrochozoa</taxon>
        <taxon>Mollusca</taxon>
        <taxon>Bivalvia</taxon>
        <taxon>Autobranchia</taxon>
        <taxon>Pteriomorphia</taxon>
        <taxon>Mytilida</taxon>
        <taxon>Mytiloidea</taxon>
        <taxon>Mytilidae</taxon>
        <taxon>Mytilinae</taxon>
        <taxon>Mytilus</taxon>
    </lineage>
</organism>
<keyword evidence="2 3" id="KW-0040">ANK repeat</keyword>
<evidence type="ECO:0000256" key="1">
    <source>
        <dbReference type="ARBA" id="ARBA00022737"/>
    </source>
</evidence>
<keyword evidence="5" id="KW-1185">Reference proteome</keyword>
<feature type="repeat" description="ANK" evidence="3">
    <location>
        <begin position="132"/>
        <end position="159"/>
    </location>
</feature>
<dbReference type="Pfam" id="PF12796">
    <property type="entry name" value="Ank_2"/>
    <property type="match status" value="1"/>
</dbReference>
<dbReference type="Pfam" id="PF13606">
    <property type="entry name" value="Ank_3"/>
    <property type="match status" value="1"/>
</dbReference>
<dbReference type="Proteomes" id="UP000507470">
    <property type="component" value="Unassembled WGS sequence"/>
</dbReference>
<accession>A0A6J8AF00</accession>
<reference evidence="4 5" key="1">
    <citation type="submission" date="2020-06" db="EMBL/GenBank/DDBJ databases">
        <authorList>
            <person name="Li R."/>
            <person name="Bekaert M."/>
        </authorList>
    </citation>
    <scope>NUCLEOTIDE SEQUENCE [LARGE SCALE GENOMIC DNA]</scope>
    <source>
        <strain evidence="5">wild</strain>
    </source>
</reference>
<feature type="repeat" description="ANK" evidence="3">
    <location>
        <begin position="66"/>
        <end position="98"/>
    </location>
</feature>
<protein>
    <submittedName>
        <fullName evidence="4">Uncharacterized protein</fullName>
    </submittedName>
</protein>
<evidence type="ECO:0000256" key="2">
    <source>
        <dbReference type="ARBA" id="ARBA00023043"/>
    </source>
</evidence>
<dbReference type="SMART" id="SM00248">
    <property type="entry name" value="ANK"/>
    <property type="match status" value="4"/>
</dbReference>
<dbReference type="AlphaFoldDB" id="A0A6J8AF00"/>
<dbReference type="InterPro" id="IPR002110">
    <property type="entry name" value="Ankyrin_rpt"/>
</dbReference>
<evidence type="ECO:0000256" key="3">
    <source>
        <dbReference type="PROSITE-ProRule" id="PRU00023"/>
    </source>
</evidence>
<keyword evidence="1" id="KW-0677">Repeat</keyword>
<proteinExistence type="predicted"/>
<dbReference type="SUPFAM" id="SSF48403">
    <property type="entry name" value="Ankyrin repeat"/>
    <property type="match status" value="1"/>
</dbReference>
<dbReference type="PANTHER" id="PTHR24198">
    <property type="entry name" value="ANKYRIN REPEAT AND PROTEIN KINASE DOMAIN-CONTAINING PROTEIN"/>
    <property type="match status" value="1"/>
</dbReference>
<dbReference type="EMBL" id="CACVKT020001349">
    <property type="protein sequence ID" value="CAC5366873.1"/>
    <property type="molecule type" value="Genomic_DNA"/>
</dbReference>